<evidence type="ECO:0000256" key="1">
    <source>
        <dbReference type="SAM" id="MobiDB-lite"/>
    </source>
</evidence>
<evidence type="ECO:0000313" key="3">
    <source>
        <dbReference type="Proteomes" id="UP001516023"/>
    </source>
</evidence>
<feature type="region of interest" description="Disordered" evidence="1">
    <location>
        <begin position="67"/>
        <end position="106"/>
    </location>
</feature>
<dbReference type="EMBL" id="JABMIG020000012">
    <property type="protein sequence ID" value="KAL3803716.1"/>
    <property type="molecule type" value="Genomic_DNA"/>
</dbReference>
<feature type="compositionally biased region" description="Basic residues" evidence="1">
    <location>
        <begin position="88"/>
        <end position="100"/>
    </location>
</feature>
<keyword evidence="3" id="KW-1185">Reference proteome</keyword>
<name>A0ABD3QUV2_9STRA</name>
<comment type="caution">
    <text evidence="2">The sequence shown here is derived from an EMBL/GenBank/DDBJ whole genome shotgun (WGS) entry which is preliminary data.</text>
</comment>
<organism evidence="2 3">
    <name type="scientific">Cyclotella cryptica</name>
    <dbReference type="NCBI Taxonomy" id="29204"/>
    <lineage>
        <taxon>Eukaryota</taxon>
        <taxon>Sar</taxon>
        <taxon>Stramenopiles</taxon>
        <taxon>Ochrophyta</taxon>
        <taxon>Bacillariophyta</taxon>
        <taxon>Coscinodiscophyceae</taxon>
        <taxon>Thalassiosirophycidae</taxon>
        <taxon>Stephanodiscales</taxon>
        <taxon>Stephanodiscaceae</taxon>
        <taxon>Cyclotella</taxon>
    </lineage>
</organism>
<feature type="region of interest" description="Disordered" evidence="1">
    <location>
        <begin position="626"/>
        <end position="693"/>
    </location>
</feature>
<feature type="compositionally biased region" description="Basic and acidic residues" evidence="1">
    <location>
        <begin position="635"/>
        <end position="659"/>
    </location>
</feature>
<proteinExistence type="predicted"/>
<sequence length="2379" mass="267143">DKDEKWARHFFISLQTEGRTVNYYTSTLSSVNFPSEQARIVSPIFRPCGQQRILARAETTFKTPITKATAPNGIQTPATRDPPPNRFTAKHPGNRPRRTMRNSVASSVRCSINVVQDDEGRSREETPEATMARLTTSYSAAMEAVGALHRVSKQICKETADNATYDSKEQNDDQHMTCDPQLNDDSPEKQLEKARMTIQKVAQSARTTLEQSLLLDPIILAPIILPSRDISRTAKENNGSRMTQIRNNKCENNTPTDLMASAFLTAWNQADTALDTIELYRQLSLAKWKKLSAVHKSTAKQIAYLSLVNYADLLLCGCACCDSCSSDILDRKPVQSLEALKRFPDNCHDERNPNRRCTHHTCCLWVNESREKTLRLALSSYCDASELDPTDPTLWFKVACTARSLGRQVDPCHVPSKKASVDSSILWKPRSYRSLERLALERGLSALPKGVPPNRMLSKAWREMEKWEQSQHSQIVVDEGESGMDTDESGGRNRPLELVIHLPKYSWSTLGRILIRACNEGAGYGRSSPAVSHVWSTNCCVPEDYEFASPLIDIRISPLLCLSHRIILLVCEYLGNASKDVKNLARTCKSLPSDILAAHTKIYNRGNVDAKVLPIVDGDHRSENIEQSTSAPVVEQEKPDTFTNHHTENISEGTRENLDVGRNTDGQCSSATISKQPKPNTYAPRAGRASKRVRSLMLTSEKESERQAKRSSVEYCFLAGTLSCTAQNPLYSKILKTEFDWEQLPVLKSCLKSFEEFSGSNTKNDRNGEKRIDTAVGGISYSLGNFIRIVTRNNSGPRHSLELFLVHVALNTADVFESGRGDLTNCYLDCFDLLTSRCEESVEAGCNSMWYRKDTHDFVDTNTDFSLEILSVNLLTAELRLKRAEYQGTEHDQRNDAALLASLVPALLQFAVSISHIHGVSKNKCRFKELECRCYWLAAGYYFWLSHCSSDPLASADGERLGMEYISKALKCLFIDQSINKKSDIQIKTPQLHSSIREGHHWSVLSCKTLSAYHEHLQSSSIVSRARNEFIAIHQSAQSNLSADHAAKLTSVGKELLDWYWKGTETSQGSFVEMVNDFIFQHQDLLEKIRRPPGSTTSSCDWRGEFYWGQALWNSVPSSKAASIARVSMTEVPRLSIIQVLSYSLFASDEYVSSVFVIFAQLTLTALHMSGRLLIDRLKGETANNDSEAEAGSQTSRQCEQLSVANYFMDKMIHCLNTTDLNLTHVDCGEKLCAIIHESLRMSFDIHNHISLTHFDLILSLSRLVLALKSRNVMLKETVEHIESVYFVTLAKVFVSLRRDFAIESSDKDRRKKARQTQTTRKADLVSHVANELAECLSVQPSKITSDRSLSVSPLIKALMGCDTLPLVQLSEAALWFWKHVNNIADKTDSVRVRILRPTAAAIVSLCGSFSAIADSIRVKEPVSEDDCDKSDSLSYYFESDDSTNGAFLEEEHVASNEKCKMLLKKLNQVVQCISLVYSVAEKAPCQENAPFMSPAHRHGAFLPLVVIRTLSNLADNIFRLFSQDVWCEEYPYGARSSGASLDSILASAYRYVYGFSLSGQNQNSPESSVDDSHLPESLEAAAQLFRCIRRLYHSNRRSIPLRPLEHIEKILPPKQPTPVSYAIREFLFNGSTHTTSNKDNEDLPLGFPEWILDKCYDDELRAQSESDRLRKMVSSELAKGSITNLDSKQMSSCDEDGGSLSGERELTRGHELSLYNKFRAVLDDLSNNPSNVEGWVVLSESCGFKADIICDRLVSKNESFKSEDFRPTPSSMRTSPATMTLDQLKRAQLDEFEESRTSWVPFLGNNLSVYMRYPWSSISSLQVCAKDIGSKLADGNVPHYSRWKEIQLKFEKGDYVTWAHDWAGMFVFALRTMKIRALYVARYLAKTRQDNIVMHPSEVCEDIGTALYGDLMGGTSYGYPIKAMTAYEKREIAQRAKSLFDETIELSLHGNYARKSESVLWENQFMIGKSLEKIASTLAEEAFNKGDPGEIRYYETLLTHALQTYSSALANARFREQSIGGHGKSETGGSSHGSVEVFYRIHACRFKTLLSSIRRVHEERELAEREALRITNAAWFGDSSNFQTSSDLRTETWDAFSNCVKALMQCRSDEPRFHRAVFRLSQALNWAPLFENPNYLSHGKSISQIAGKKCIPGFDTGSSQLCAVWVTTSTTPPPFEVLNDSVRKYDSLRLKYIKAFIDCMVVCREKDKVESLFNHAMSCAQDLAGFYQASAAVRGGDPGRHNKQPLLQAHGFLAEVKRTASDALAQLILHDLVDLKQSGVNEDGKMLLDSDFKLANILFLRLNSHPDEIVQHMCSNGPIIQVTALCKCHISIQAGYRISESINFEELDSDTLLLFIEQALLMAKEMFPTKSKQQTLKK</sequence>
<dbReference type="Proteomes" id="UP001516023">
    <property type="component" value="Unassembled WGS sequence"/>
</dbReference>
<evidence type="ECO:0000313" key="2">
    <source>
        <dbReference type="EMBL" id="KAL3803716.1"/>
    </source>
</evidence>
<feature type="non-terminal residue" evidence="2">
    <location>
        <position position="1"/>
    </location>
</feature>
<evidence type="ECO:0008006" key="4">
    <source>
        <dbReference type="Google" id="ProtNLM"/>
    </source>
</evidence>
<protein>
    <recommendedName>
        <fullName evidence="4">Separase</fullName>
    </recommendedName>
</protein>
<gene>
    <name evidence="2" type="ORF">HJC23_003770</name>
</gene>
<reference evidence="2 3" key="1">
    <citation type="journal article" date="2020" name="G3 (Bethesda)">
        <title>Improved Reference Genome for Cyclotella cryptica CCMP332, a Model for Cell Wall Morphogenesis, Salinity Adaptation, and Lipid Production in Diatoms (Bacillariophyta).</title>
        <authorList>
            <person name="Roberts W.R."/>
            <person name="Downey K.M."/>
            <person name="Ruck E.C."/>
            <person name="Traller J.C."/>
            <person name="Alverson A.J."/>
        </authorList>
    </citation>
    <scope>NUCLEOTIDE SEQUENCE [LARGE SCALE GENOMIC DNA]</scope>
    <source>
        <strain evidence="2 3">CCMP332</strain>
    </source>
</reference>
<feature type="compositionally biased region" description="Polar residues" evidence="1">
    <location>
        <begin position="664"/>
        <end position="679"/>
    </location>
</feature>
<accession>A0ABD3QUV2</accession>